<proteinExistence type="inferred from homology"/>
<evidence type="ECO:0000256" key="3">
    <source>
        <dbReference type="ARBA" id="ARBA00022840"/>
    </source>
</evidence>
<protein>
    <submittedName>
        <fullName evidence="4">HSP70</fullName>
    </submittedName>
</protein>
<comment type="similarity">
    <text evidence="1">Belongs to the heat shock protein 70 family.</text>
</comment>
<dbReference type="Proteomes" id="UP000054563">
    <property type="component" value="Unassembled WGS sequence"/>
</dbReference>
<accession>A0A0J8RYU9</accession>
<dbReference type="OrthoDB" id="4210441at2759"/>
<gene>
    <name evidence="4" type="ORF">CIHG_07640</name>
</gene>
<organism evidence="4 5">
    <name type="scientific">Coccidioides immitis H538.4</name>
    <dbReference type="NCBI Taxonomy" id="396776"/>
    <lineage>
        <taxon>Eukaryota</taxon>
        <taxon>Fungi</taxon>
        <taxon>Dikarya</taxon>
        <taxon>Ascomycota</taxon>
        <taxon>Pezizomycotina</taxon>
        <taxon>Eurotiomycetes</taxon>
        <taxon>Eurotiomycetidae</taxon>
        <taxon>Onygenales</taxon>
        <taxon>Onygenaceae</taxon>
        <taxon>Coccidioides</taxon>
    </lineage>
</organism>
<dbReference type="FunFam" id="3.30.420.40:FF:000028">
    <property type="entry name" value="heat shock 70 kDa protein-like"/>
    <property type="match status" value="1"/>
</dbReference>
<keyword evidence="2" id="KW-0547">Nucleotide-binding</keyword>
<dbReference type="SUPFAM" id="SSF53067">
    <property type="entry name" value="Actin-like ATPase domain"/>
    <property type="match status" value="1"/>
</dbReference>
<dbReference type="Gene3D" id="3.30.420.40">
    <property type="match status" value="1"/>
</dbReference>
<evidence type="ECO:0000313" key="4">
    <source>
        <dbReference type="EMBL" id="KMU89957.1"/>
    </source>
</evidence>
<evidence type="ECO:0000313" key="5">
    <source>
        <dbReference type="Proteomes" id="UP000054563"/>
    </source>
</evidence>
<dbReference type="GO" id="GO:0140662">
    <property type="term" value="F:ATP-dependent protein folding chaperone"/>
    <property type="evidence" value="ECO:0007669"/>
    <property type="project" value="InterPro"/>
</dbReference>
<dbReference type="Pfam" id="PF00012">
    <property type="entry name" value="HSP70"/>
    <property type="match status" value="1"/>
</dbReference>
<dbReference type="GO" id="GO:0005524">
    <property type="term" value="F:ATP binding"/>
    <property type="evidence" value="ECO:0007669"/>
    <property type="project" value="UniProtKB-KW"/>
</dbReference>
<dbReference type="InterPro" id="IPR013126">
    <property type="entry name" value="Hsp_70_fam"/>
</dbReference>
<sequence>MPVYFNNKAVSTGRDLLHTLIKMGETADSYLNGTINNTGMIMPFPPEEIFSMILIKMGETAKSHLDGIINNAGMIMPAYFNNFQHQATKNASLITDFNIFYTLNKLNIIIIMHDFELNLRNGFFNFIKENKYTKDLQDSQD</sequence>
<dbReference type="AlphaFoldDB" id="A0A0J8RYU9"/>
<dbReference type="InterPro" id="IPR043129">
    <property type="entry name" value="ATPase_NBD"/>
</dbReference>
<name>A0A0J8RYU9_COCIT</name>
<dbReference type="Gene3D" id="3.30.30.30">
    <property type="match status" value="1"/>
</dbReference>
<dbReference type="STRING" id="396776.A0A0J8RYU9"/>
<evidence type="ECO:0000256" key="2">
    <source>
        <dbReference type="ARBA" id="ARBA00022741"/>
    </source>
</evidence>
<dbReference type="EMBL" id="DS017017">
    <property type="protein sequence ID" value="KMU89957.1"/>
    <property type="molecule type" value="Genomic_DNA"/>
</dbReference>
<dbReference type="VEuPathDB" id="FungiDB:CIHG_07640"/>
<evidence type="ECO:0000256" key="1">
    <source>
        <dbReference type="ARBA" id="ARBA00007381"/>
    </source>
</evidence>
<dbReference type="PANTHER" id="PTHR19375">
    <property type="entry name" value="HEAT SHOCK PROTEIN 70KDA"/>
    <property type="match status" value="1"/>
</dbReference>
<reference evidence="5" key="1">
    <citation type="journal article" date="2010" name="Genome Res.">
        <title>Population genomic sequencing of Coccidioides fungi reveals recent hybridization and transposon control.</title>
        <authorList>
            <person name="Neafsey D.E."/>
            <person name="Barker B.M."/>
            <person name="Sharpton T.J."/>
            <person name="Stajich J.E."/>
            <person name="Park D.J."/>
            <person name="Whiston E."/>
            <person name="Hung C.-Y."/>
            <person name="McMahan C."/>
            <person name="White J."/>
            <person name="Sykes S."/>
            <person name="Heiman D."/>
            <person name="Young S."/>
            <person name="Zeng Q."/>
            <person name="Abouelleil A."/>
            <person name="Aftuck L."/>
            <person name="Bessette D."/>
            <person name="Brown A."/>
            <person name="FitzGerald M."/>
            <person name="Lui A."/>
            <person name="Macdonald J.P."/>
            <person name="Priest M."/>
            <person name="Orbach M.J."/>
            <person name="Galgiani J.N."/>
            <person name="Kirkland T.N."/>
            <person name="Cole G.T."/>
            <person name="Birren B.W."/>
            <person name="Henn M.R."/>
            <person name="Taylor J.W."/>
            <person name="Rounsley S.D."/>
        </authorList>
    </citation>
    <scope>NUCLEOTIDE SEQUENCE [LARGE SCALE GENOMIC DNA]</scope>
    <source>
        <strain evidence="5">H538.4</strain>
    </source>
</reference>
<dbReference type="SMR" id="A0A0J8RYU9"/>
<keyword evidence="3" id="KW-0067">ATP-binding</keyword>